<accession>A0ACC0SY40</accession>
<evidence type="ECO:0000313" key="2">
    <source>
        <dbReference type="Proteomes" id="UP000006729"/>
    </source>
</evidence>
<protein>
    <submittedName>
        <fullName evidence="1">Uncharacterized protein</fullName>
    </submittedName>
</protein>
<proteinExistence type="predicted"/>
<keyword evidence="2" id="KW-1185">Reference proteome</keyword>
<dbReference type="EMBL" id="CM009294">
    <property type="protein sequence ID" value="KAI9394177.1"/>
    <property type="molecule type" value="Genomic_DNA"/>
</dbReference>
<reference evidence="1 2" key="1">
    <citation type="journal article" date="2006" name="Science">
        <title>The genome of black cottonwood, Populus trichocarpa (Torr. &amp; Gray).</title>
        <authorList>
            <person name="Tuskan G.A."/>
            <person name="Difazio S."/>
            <person name="Jansson S."/>
            <person name="Bohlmann J."/>
            <person name="Grigoriev I."/>
            <person name="Hellsten U."/>
            <person name="Putnam N."/>
            <person name="Ralph S."/>
            <person name="Rombauts S."/>
            <person name="Salamov A."/>
            <person name="Schein J."/>
            <person name="Sterck L."/>
            <person name="Aerts A."/>
            <person name="Bhalerao R.R."/>
            <person name="Bhalerao R.P."/>
            <person name="Blaudez D."/>
            <person name="Boerjan W."/>
            <person name="Brun A."/>
            <person name="Brunner A."/>
            <person name="Busov V."/>
            <person name="Campbell M."/>
            <person name="Carlson J."/>
            <person name="Chalot M."/>
            <person name="Chapman J."/>
            <person name="Chen G.L."/>
            <person name="Cooper D."/>
            <person name="Coutinho P.M."/>
            <person name="Couturier J."/>
            <person name="Covert S."/>
            <person name="Cronk Q."/>
            <person name="Cunningham R."/>
            <person name="Davis J."/>
            <person name="Degroeve S."/>
            <person name="Dejardin A."/>
            <person name="Depamphilis C."/>
            <person name="Detter J."/>
            <person name="Dirks B."/>
            <person name="Dubchak I."/>
            <person name="Duplessis S."/>
            <person name="Ehlting J."/>
            <person name="Ellis B."/>
            <person name="Gendler K."/>
            <person name="Goodstein D."/>
            <person name="Gribskov M."/>
            <person name="Grimwood J."/>
            <person name="Groover A."/>
            <person name="Gunter L."/>
            <person name="Hamberger B."/>
            <person name="Heinze B."/>
            <person name="Helariutta Y."/>
            <person name="Henrissat B."/>
            <person name="Holligan D."/>
            <person name="Holt R."/>
            <person name="Huang W."/>
            <person name="Islam-Faridi N."/>
            <person name="Jones S."/>
            <person name="Jones-Rhoades M."/>
            <person name="Jorgensen R."/>
            <person name="Joshi C."/>
            <person name="Kangasjarvi J."/>
            <person name="Karlsson J."/>
            <person name="Kelleher C."/>
            <person name="Kirkpatrick R."/>
            <person name="Kirst M."/>
            <person name="Kohler A."/>
            <person name="Kalluri U."/>
            <person name="Larimer F."/>
            <person name="Leebens-Mack J."/>
            <person name="Leple J.C."/>
            <person name="Locascio P."/>
            <person name="Lou Y."/>
            <person name="Lucas S."/>
            <person name="Martin F."/>
            <person name="Montanini B."/>
            <person name="Napoli C."/>
            <person name="Nelson D.R."/>
            <person name="Nelson C."/>
            <person name="Nieminen K."/>
            <person name="Nilsson O."/>
            <person name="Pereda V."/>
            <person name="Peter G."/>
            <person name="Philippe R."/>
            <person name="Pilate G."/>
            <person name="Poliakov A."/>
            <person name="Razumovskaya J."/>
            <person name="Richardson P."/>
            <person name="Rinaldi C."/>
            <person name="Ritland K."/>
            <person name="Rouze P."/>
            <person name="Ryaboy D."/>
            <person name="Schmutz J."/>
            <person name="Schrader J."/>
            <person name="Segerman B."/>
            <person name="Shin H."/>
            <person name="Siddiqui A."/>
            <person name="Sterky F."/>
            <person name="Terry A."/>
            <person name="Tsai C.J."/>
            <person name="Uberbacher E."/>
            <person name="Unneberg P."/>
            <person name="Vahala J."/>
            <person name="Wall K."/>
            <person name="Wessler S."/>
            <person name="Yang G."/>
            <person name="Yin T."/>
            <person name="Douglas C."/>
            <person name="Marra M."/>
            <person name="Sandberg G."/>
            <person name="Van de Peer Y."/>
            <person name="Rokhsar D."/>
        </authorList>
    </citation>
    <scope>NUCLEOTIDE SEQUENCE [LARGE SCALE GENOMIC DNA]</scope>
    <source>
        <strain evidence="2">cv. Nisqually</strain>
    </source>
</reference>
<sequence length="383" mass="43587">MLRSKNQCLYMYIYVSIHILSCVYKKSDLSSVALKPIPSCSISLCLFIFLYLLKIFLVWGDFCHNFAVVLEYLCEFKLHVMEDFRGSSSSDSGRTSCHRGHWRPAEDEKLRQLVDQYGPHNWNFIAEHLQGRSGKSCRLRWYNQLDPNINKRPFTEEEEERLLRAHHIQGNRWASIARLFPGRTDNAVKNHYHVVMARRKRERCLTVHGFQNNIIERAGNKIPMSSTNSSPSWTNISASTITNDSLSFDVFDAKRKDYIHSSSSSIYPKGGPLALNESLHCTYHPSSTIDGGDKYLNVVGQQIPNAKKVVPNNHFAFTSYGDGYGSNKEKIIESQLVRLDSDHHDSAALWKLPMASQQEQGDHGGQVKNQDVAFIDFLGVGIS</sequence>
<comment type="caution">
    <text evidence="1">The sequence shown here is derived from an EMBL/GenBank/DDBJ whole genome shotgun (WGS) entry which is preliminary data.</text>
</comment>
<name>A0ACC0SY40_POPTR</name>
<dbReference type="Proteomes" id="UP000006729">
    <property type="component" value="Chromosome 5"/>
</dbReference>
<organism evidence="1 2">
    <name type="scientific">Populus trichocarpa</name>
    <name type="common">Western balsam poplar</name>
    <name type="synonym">Populus balsamifera subsp. trichocarpa</name>
    <dbReference type="NCBI Taxonomy" id="3694"/>
    <lineage>
        <taxon>Eukaryota</taxon>
        <taxon>Viridiplantae</taxon>
        <taxon>Streptophyta</taxon>
        <taxon>Embryophyta</taxon>
        <taxon>Tracheophyta</taxon>
        <taxon>Spermatophyta</taxon>
        <taxon>Magnoliopsida</taxon>
        <taxon>eudicotyledons</taxon>
        <taxon>Gunneridae</taxon>
        <taxon>Pentapetalae</taxon>
        <taxon>rosids</taxon>
        <taxon>fabids</taxon>
        <taxon>Malpighiales</taxon>
        <taxon>Salicaceae</taxon>
        <taxon>Saliceae</taxon>
        <taxon>Populus</taxon>
    </lineage>
</organism>
<evidence type="ECO:0000313" key="1">
    <source>
        <dbReference type="EMBL" id="KAI9394177.1"/>
    </source>
</evidence>
<gene>
    <name evidence="1" type="ORF">POPTR_005G063200v4</name>
</gene>